<dbReference type="Proteomes" id="UP000310541">
    <property type="component" value="Unassembled WGS sequence"/>
</dbReference>
<evidence type="ECO:0000256" key="2">
    <source>
        <dbReference type="ARBA" id="ARBA00023015"/>
    </source>
</evidence>
<keyword evidence="4" id="KW-0804">Transcription</keyword>
<proteinExistence type="inferred from homology"/>
<evidence type="ECO:0000313" key="7">
    <source>
        <dbReference type="Proteomes" id="UP000310541"/>
    </source>
</evidence>
<dbReference type="SUPFAM" id="SSF46785">
    <property type="entry name" value="Winged helix' DNA-binding domain"/>
    <property type="match status" value="1"/>
</dbReference>
<sequence>MDMKQLATFKIASETLNFTKTAKALNYAQSSVTSQIKSLESELNVKLFERLGSKLVLTSNGINFKGYADMILHQYKSALEAISDNKQTSATITVAATESQCTYKLPGILAEINEQYPNVKVIIKPIHQIDFIQSELQEGRLDFAFAFNEDLNDEQGFQTTLLAEEDLVLVASPLNKANNLIKPTLKDLHEQTILLTEKGCSYRGFLENMMAESNMAFRSSYEITNVETLKNCLKSNLGIALLPYEVVREEIQTGKLKRIDFNSNPIWVHYLSWHKDKVLTEIQENFISVSKNHFRNCSLLPID</sequence>
<feature type="domain" description="HTH lysR-type" evidence="5">
    <location>
        <begin position="1"/>
        <end position="58"/>
    </location>
</feature>
<reference evidence="6 7" key="1">
    <citation type="submission" date="2019-04" db="EMBL/GenBank/DDBJ databases">
        <title>Genome sequence of Bacillus hwajinpoensis strain Y2.</title>
        <authorList>
            <person name="Fair J.L."/>
            <person name="Maclea K.S."/>
        </authorList>
    </citation>
    <scope>NUCLEOTIDE SEQUENCE [LARGE SCALE GENOMIC DNA]</scope>
    <source>
        <strain evidence="6 7">Y2</strain>
    </source>
</reference>
<comment type="similarity">
    <text evidence="1">Belongs to the LysR transcriptional regulatory family.</text>
</comment>
<dbReference type="PROSITE" id="PS50931">
    <property type="entry name" value="HTH_LYSR"/>
    <property type="match status" value="1"/>
</dbReference>
<evidence type="ECO:0000256" key="1">
    <source>
        <dbReference type="ARBA" id="ARBA00009437"/>
    </source>
</evidence>
<comment type="caution">
    <text evidence="6">The sequence shown here is derived from an EMBL/GenBank/DDBJ whole genome shotgun (WGS) entry which is preliminary data.</text>
</comment>
<dbReference type="EMBL" id="SWFM01000002">
    <property type="protein sequence ID" value="TKD70771.1"/>
    <property type="molecule type" value="Genomic_DNA"/>
</dbReference>
<evidence type="ECO:0000313" key="6">
    <source>
        <dbReference type="EMBL" id="TKD70771.1"/>
    </source>
</evidence>
<dbReference type="InterPro" id="IPR000847">
    <property type="entry name" value="LysR_HTH_N"/>
</dbReference>
<keyword evidence="2" id="KW-0805">Transcription regulation</keyword>
<dbReference type="SUPFAM" id="SSF53850">
    <property type="entry name" value="Periplasmic binding protein-like II"/>
    <property type="match status" value="1"/>
</dbReference>
<dbReference type="Gene3D" id="1.10.10.10">
    <property type="entry name" value="Winged helix-like DNA-binding domain superfamily/Winged helix DNA-binding domain"/>
    <property type="match status" value="1"/>
</dbReference>
<dbReference type="GO" id="GO:0000976">
    <property type="term" value="F:transcription cis-regulatory region binding"/>
    <property type="evidence" value="ECO:0007669"/>
    <property type="project" value="TreeGrafter"/>
</dbReference>
<dbReference type="InterPro" id="IPR036390">
    <property type="entry name" value="WH_DNA-bd_sf"/>
</dbReference>
<dbReference type="Gene3D" id="3.40.190.290">
    <property type="match status" value="1"/>
</dbReference>
<dbReference type="PANTHER" id="PTHR30126">
    <property type="entry name" value="HTH-TYPE TRANSCRIPTIONAL REGULATOR"/>
    <property type="match status" value="1"/>
</dbReference>
<keyword evidence="3" id="KW-0238">DNA-binding</keyword>
<dbReference type="AlphaFoldDB" id="A0A4U1MJ70"/>
<gene>
    <name evidence="6" type="ORF">FBF83_09155</name>
</gene>
<protein>
    <submittedName>
        <fullName evidence="6">LysR family transcriptional regulator</fullName>
    </submittedName>
</protein>
<dbReference type="PRINTS" id="PR00039">
    <property type="entry name" value="HTHLYSR"/>
</dbReference>
<dbReference type="Pfam" id="PF03466">
    <property type="entry name" value="LysR_substrate"/>
    <property type="match status" value="1"/>
</dbReference>
<dbReference type="Pfam" id="PF00126">
    <property type="entry name" value="HTH_1"/>
    <property type="match status" value="1"/>
</dbReference>
<evidence type="ECO:0000256" key="4">
    <source>
        <dbReference type="ARBA" id="ARBA00023163"/>
    </source>
</evidence>
<evidence type="ECO:0000256" key="3">
    <source>
        <dbReference type="ARBA" id="ARBA00023125"/>
    </source>
</evidence>
<dbReference type="InterPro" id="IPR005119">
    <property type="entry name" value="LysR_subst-bd"/>
</dbReference>
<organism evidence="6 7">
    <name type="scientific">Guptibacillus hwajinpoensis</name>
    <dbReference type="NCBI Taxonomy" id="208199"/>
    <lineage>
        <taxon>Bacteria</taxon>
        <taxon>Bacillati</taxon>
        <taxon>Bacillota</taxon>
        <taxon>Bacilli</taxon>
        <taxon>Bacillales</taxon>
        <taxon>Guptibacillaceae</taxon>
        <taxon>Guptibacillus</taxon>
    </lineage>
</organism>
<accession>A0A4U1MJ70</accession>
<dbReference type="CDD" id="cd05466">
    <property type="entry name" value="PBP2_LTTR_substrate"/>
    <property type="match status" value="1"/>
</dbReference>
<dbReference type="OrthoDB" id="9803735at2"/>
<dbReference type="RefSeq" id="WP_136946845.1">
    <property type="nucleotide sequence ID" value="NZ_SWFM01000002.1"/>
</dbReference>
<dbReference type="GO" id="GO:0003700">
    <property type="term" value="F:DNA-binding transcription factor activity"/>
    <property type="evidence" value="ECO:0007669"/>
    <property type="project" value="InterPro"/>
</dbReference>
<evidence type="ECO:0000259" key="5">
    <source>
        <dbReference type="PROSITE" id="PS50931"/>
    </source>
</evidence>
<dbReference type="InterPro" id="IPR036388">
    <property type="entry name" value="WH-like_DNA-bd_sf"/>
</dbReference>
<dbReference type="PANTHER" id="PTHR30126:SF100">
    <property type="entry name" value="LYSR-FAMILY TRANSCRIPTIONAL REGULATOR"/>
    <property type="match status" value="1"/>
</dbReference>
<name>A0A4U1MJ70_9BACL</name>